<dbReference type="NCBIfam" id="TIGR00435">
    <property type="entry name" value="cysS"/>
    <property type="match status" value="1"/>
</dbReference>
<dbReference type="InterPro" id="IPR009080">
    <property type="entry name" value="tRNAsynth_Ia_anticodon-bd"/>
</dbReference>
<dbReference type="InterPro" id="IPR015803">
    <property type="entry name" value="Cys-tRNA-ligase"/>
</dbReference>
<dbReference type="Gene3D" id="1.20.120.1910">
    <property type="entry name" value="Cysteine-tRNA ligase, C-terminal anti-codon recognition domain"/>
    <property type="match status" value="1"/>
</dbReference>
<dbReference type="SUPFAM" id="SSF52374">
    <property type="entry name" value="Nucleotidylyl transferase"/>
    <property type="match status" value="1"/>
</dbReference>
<evidence type="ECO:0000256" key="3">
    <source>
        <dbReference type="ARBA" id="ARBA00022598"/>
    </source>
</evidence>
<dbReference type="AlphaFoldDB" id="A0A7S0RJ19"/>
<evidence type="ECO:0000256" key="7">
    <source>
        <dbReference type="ARBA" id="ARBA00022840"/>
    </source>
</evidence>
<keyword evidence="6" id="KW-0862">Zinc</keyword>
<organism evidence="14">
    <name type="scientific">Chlamydomonas leiostraca</name>
    <dbReference type="NCBI Taxonomy" id="1034604"/>
    <lineage>
        <taxon>Eukaryota</taxon>
        <taxon>Viridiplantae</taxon>
        <taxon>Chlorophyta</taxon>
        <taxon>core chlorophytes</taxon>
        <taxon>Chlorophyceae</taxon>
        <taxon>CS clade</taxon>
        <taxon>Chlamydomonadales</taxon>
        <taxon>Chlamydomonadaceae</taxon>
        <taxon>Chlamydomonas</taxon>
    </lineage>
</organism>
<feature type="coiled-coil region" evidence="11">
    <location>
        <begin position="135"/>
        <end position="186"/>
    </location>
</feature>
<evidence type="ECO:0000256" key="2">
    <source>
        <dbReference type="ARBA" id="ARBA00012832"/>
    </source>
</evidence>
<feature type="coiled-coil region" evidence="11">
    <location>
        <begin position="663"/>
        <end position="693"/>
    </location>
</feature>
<comment type="cofactor">
    <cofactor evidence="1">
        <name>Zn(2+)</name>
        <dbReference type="ChEBI" id="CHEBI:29105"/>
    </cofactor>
</comment>
<proteinExistence type="inferred from homology"/>
<sequence>MSSKTIQREWTPPSGVDQQGPGALMLYNSLLDEKVPFVPAAGPGSKQITWYTCGPTVYDSAHMGHARNYVTFDIVRRVLEDYFGYSCLFVMNVTDVDDKIILRARRNYLLQQYCNSGKSVEEVRTFALSAVNAAHAKQAKKVEEAKGLVAAAEKEGGDAAAARLKLAELAGALKNEEHKLGRVEEARGALQALQGSGSLEAVVGAGGDYAAEALDRESGAGVTDAHIFRAHAAKYEREFMEDMTALGCRAPSVLTRVSEYIPEIIAYVTRIIDNGCAYASNGSVYFDTQRFRACGHTYGKLKPWAVGSAALASEGEANFETTEKRCAQDFALWKAAKPGEPVWDSPWGPGRPGWHIECSAMASAVFGQVMDIHSGGEDLRFPHHDNELAQAEAHYHTEGCRQWVNYFLHSGHLEIEGLKMSKSLKNFITIREALKTFTPRQLRLMFALQPWNKPVMYGEQARAEMRAREAQLRNFFQNVEVAVRGQGDQTAAVQRWEAGELELAQRIAAAQAAVHTALCDNVNTAAAMDAVGDLIKATNIYLAKQQEAGKPAQALVLGQAASYVTRVLSVMGLVETPADKPGFSDAAGGAGASDGKTAAVLDALAAFRDEVRALSKAKAEPRALLAACDALRDATLVELGVRLEDRPDGKAVWKLDDPAALRAEIAERAAAAAEAARKKAEGALDRKVKEKEKFEGLAALPPIEVALADKYSKFDGATGEPTHNKEGAELDAKARDKARKDYEKAKKVREPLAKALAADPNLMATLDAEIEGLRAQLAALTTTTSNGASS</sequence>
<dbReference type="Pfam" id="PF01406">
    <property type="entry name" value="tRNA-synt_1e"/>
    <property type="match status" value="1"/>
</dbReference>
<keyword evidence="5" id="KW-0547">Nucleotide-binding</keyword>
<evidence type="ECO:0000256" key="4">
    <source>
        <dbReference type="ARBA" id="ARBA00022723"/>
    </source>
</evidence>
<evidence type="ECO:0000256" key="8">
    <source>
        <dbReference type="ARBA" id="ARBA00022917"/>
    </source>
</evidence>
<evidence type="ECO:0000256" key="6">
    <source>
        <dbReference type="ARBA" id="ARBA00022833"/>
    </source>
</evidence>
<keyword evidence="4" id="KW-0479">Metal-binding</keyword>
<feature type="domain" description="tRNA synthetases class I catalytic" evidence="13">
    <location>
        <begin position="45"/>
        <end position="461"/>
    </location>
</feature>
<evidence type="ECO:0000256" key="12">
    <source>
        <dbReference type="SAM" id="MobiDB-lite"/>
    </source>
</evidence>
<gene>
    <name evidence="14" type="ORF">CLEI1391_LOCUS8825</name>
</gene>
<dbReference type="EC" id="6.1.1.16" evidence="2"/>
<dbReference type="EMBL" id="HBFB01015748">
    <property type="protein sequence ID" value="CAD8679004.1"/>
    <property type="molecule type" value="Transcribed_RNA"/>
</dbReference>
<dbReference type="SUPFAM" id="SSF47323">
    <property type="entry name" value="Anticodon-binding domain of a subclass of class I aminoacyl-tRNA synthetases"/>
    <property type="match status" value="1"/>
</dbReference>
<dbReference type="InterPro" id="IPR024909">
    <property type="entry name" value="Cys-tRNA/MSH_ligase"/>
</dbReference>
<dbReference type="GO" id="GO:0004817">
    <property type="term" value="F:cysteine-tRNA ligase activity"/>
    <property type="evidence" value="ECO:0007669"/>
    <property type="project" value="UniProtKB-EC"/>
</dbReference>
<dbReference type="GO" id="GO:0006423">
    <property type="term" value="P:cysteinyl-tRNA aminoacylation"/>
    <property type="evidence" value="ECO:0007669"/>
    <property type="project" value="InterPro"/>
</dbReference>
<keyword evidence="7" id="KW-0067">ATP-binding</keyword>
<feature type="compositionally biased region" description="Basic and acidic residues" evidence="12">
    <location>
        <begin position="722"/>
        <end position="745"/>
    </location>
</feature>
<evidence type="ECO:0000256" key="5">
    <source>
        <dbReference type="ARBA" id="ARBA00022741"/>
    </source>
</evidence>
<keyword evidence="9" id="KW-0030">Aminoacyl-tRNA synthetase</keyword>
<dbReference type="GO" id="GO:0046872">
    <property type="term" value="F:metal ion binding"/>
    <property type="evidence" value="ECO:0007669"/>
    <property type="project" value="UniProtKB-KW"/>
</dbReference>
<dbReference type="PANTHER" id="PTHR10890:SF3">
    <property type="entry name" value="CYSTEINE--TRNA LIGASE, CYTOPLASMIC"/>
    <property type="match status" value="1"/>
</dbReference>
<keyword evidence="8" id="KW-0648">Protein biosynthesis</keyword>
<dbReference type="PRINTS" id="PR00983">
    <property type="entry name" value="TRNASYNTHCYS"/>
</dbReference>
<reference evidence="14" key="1">
    <citation type="submission" date="2021-01" db="EMBL/GenBank/DDBJ databases">
        <authorList>
            <person name="Corre E."/>
            <person name="Pelletier E."/>
            <person name="Niang G."/>
            <person name="Scheremetjew M."/>
            <person name="Finn R."/>
            <person name="Kale V."/>
            <person name="Holt S."/>
            <person name="Cochrane G."/>
            <person name="Meng A."/>
            <person name="Brown T."/>
            <person name="Cohen L."/>
        </authorList>
    </citation>
    <scope>NUCLEOTIDE SEQUENCE</scope>
    <source>
        <strain evidence="14">SAG 11-49</strain>
    </source>
</reference>
<dbReference type="InterPro" id="IPR032678">
    <property type="entry name" value="tRNA-synt_1_cat_dom"/>
</dbReference>
<name>A0A7S0RJ19_9CHLO</name>
<keyword evidence="3" id="KW-0436">Ligase</keyword>
<dbReference type="InterPro" id="IPR014729">
    <property type="entry name" value="Rossmann-like_a/b/a_fold"/>
</dbReference>
<dbReference type="Gene3D" id="3.40.50.620">
    <property type="entry name" value="HUPs"/>
    <property type="match status" value="1"/>
</dbReference>
<evidence type="ECO:0000256" key="11">
    <source>
        <dbReference type="SAM" id="Coils"/>
    </source>
</evidence>
<evidence type="ECO:0000259" key="13">
    <source>
        <dbReference type="Pfam" id="PF01406"/>
    </source>
</evidence>
<dbReference type="HAMAP" id="MF_00041">
    <property type="entry name" value="Cys_tRNA_synth"/>
    <property type="match status" value="1"/>
</dbReference>
<dbReference type="CDD" id="cd00672">
    <property type="entry name" value="CysRS_core"/>
    <property type="match status" value="1"/>
</dbReference>
<dbReference type="GO" id="GO:0005524">
    <property type="term" value="F:ATP binding"/>
    <property type="evidence" value="ECO:0007669"/>
    <property type="project" value="UniProtKB-KW"/>
</dbReference>
<evidence type="ECO:0000313" key="14">
    <source>
        <dbReference type="EMBL" id="CAD8679004.1"/>
    </source>
</evidence>
<dbReference type="GO" id="GO:0005737">
    <property type="term" value="C:cytoplasm"/>
    <property type="evidence" value="ECO:0007669"/>
    <property type="project" value="TreeGrafter"/>
</dbReference>
<feature type="region of interest" description="Disordered" evidence="12">
    <location>
        <begin position="716"/>
        <end position="745"/>
    </location>
</feature>
<accession>A0A7S0RJ19</accession>
<evidence type="ECO:0000256" key="9">
    <source>
        <dbReference type="ARBA" id="ARBA00023146"/>
    </source>
</evidence>
<evidence type="ECO:0000256" key="10">
    <source>
        <dbReference type="ARBA" id="ARBA00031499"/>
    </source>
</evidence>
<keyword evidence="11" id="KW-0175">Coiled coil</keyword>
<dbReference type="PANTHER" id="PTHR10890">
    <property type="entry name" value="CYSTEINYL-TRNA SYNTHETASE"/>
    <property type="match status" value="1"/>
</dbReference>
<evidence type="ECO:0000256" key="1">
    <source>
        <dbReference type="ARBA" id="ARBA00001947"/>
    </source>
</evidence>
<protein>
    <recommendedName>
        <fullName evidence="2">cysteine--tRNA ligase</fullName>
        <ecNumber evidence="2">6.1.1.16</ecNumber>
    </recommendedName>
    <alternativeName>
        <fullName evidence="10">Cysteinyl-tRNA synthetase</fullName>
    </alternativeName>
</protein>